<evidence type="ECO:0000313" key="7">
    <source>
        <dbReference type="EMBL" id="WPB87608.1"/>
    </source>
</evidence>
<feature type="transmembrane region" description="Helical" evidence="6">
    <location>
        <begin position="104"/>
        <end position="127"/>
    </location>
</feature>
<dbReference type="InterPro" id="IPR026036">
    <property type="entry name" value="PucC"/>
</dbReference>
<comment type="subcellular location">
    <subcellularLocation>
        <location evidence="1">Membrane</location>
        <topology evidence="1">Multi-pass membrane protein</topology>
    </subcellularLocation>
</comment>
<dbReference type="SUPFAM" id="SSF103473">
    <property type="entry name" value="MFS general substrate transporter"/>
    <property type="match status" value="1"/>
</dbReference>
<feature type="transmembrane region" description="Helical" evidence="6">
    <location>
        <begin position="206"/>
        <end position="226"/>
    </location>
</feature>
<keyword evidence="5 6" id="KW-0472">Membrane</keyword>
<organism evidence="7 8">
    <name type="scientific">Sediminicoccus rosea</name>
    <dbReference type="NCBI Taxonomy" id="1225128"/>
    <lineage>
        <taxon>Bacteria</taxon>
        <taxon>Pseudomonadati</taxon>
        <taxon>Pseudomonadota</taxon>
        <taxon>Alphaproteobacteria</taxon>
        <taxon>Acetobacterales</taxon>
        <taxon>Roseomonadaceae</taxon>
        <taxon>Sediminicoccus</taxon>
    </lineage>
</organism>
<reference evidence="7 8" key="1">
    <citation type="submission" date="2023-11" db="EMBL/GenBank/DDBJ databases">
        <title>Arctic aerobic anoxygenic photoheterotroph Sediminicoccus rosea KRV36 adapts its photosynthesis to long days of polar summer.</title>
        <authorList>
            <person name="Tomasch J."/>
            <person name="Kopejtka K."/>
            <person name="Bily T."/>
            <person name="Gardiner A.T."/>
            <person name="Gardian Z."/>
            <person name="Shivaramu S."/>
            <person name="Koblizek M."/>
            <person name="Engelhardt F."/>
            <person name="Kaftan D."/>
        </authorList>
    </citation>
    <scope>NUCLEOTIDE SEQUENCE [LARGE SCALE GENOMIC DNA]</scope>
    <source>
        <strain evidence="7 8">R-30</strain>
    </source>
</reference>
<dbReference type="Proteomes" id="UP001305521">
    <property type="component" value="Chromosome"/>
</dbReference>
<keyword evidence="4 6" id="KW-1133">Transmembrane helix</keyword>
<dbReference type="InterPro" id="IPR036259">
    <property type="entry name" value="MFS_trans_sf"/>
</dbReference>
<accession>A0ABZ0PQP7</accession>
<dbReference type="CDD" id="cd06176">
    <property type="entry name" value="MFS_BCD_PucC-like"/>
    <property type="match status" value="1"/>
</dbReference>
<feature type="transmembrane region" description="Helical" evidence="6">
    <location>
        <begin position="286"/>
        <end position="313"/>
    </location>
</feature>
<feature type="transmembrane region" description="Helical" evidence="6">
    <location>
        <begin position="66"/>
        <end position="84"/>
    </location>
</feature>
<dbReference type="Gene3D" id="1.20.1250.20">
    <property type="entry name" value="MFS general substrate transporter like domains"/>
    <property type="match status" value="1"/>
</dbReference>
<dbReference type="PIRSF" id="PIRSF016565">
    <property type="entry name" value="PucC"/>
    <property type="match status" value="1"/>
</dbReference>
<evidence type="ECO:0000256" key="5">
    <source>
        <dbReference type="ARBA" id="ARBA00023136"/>
    </source>
</evidence>
<dbReference type="PANTHER" id="PTHR23538:SF1">
    <property type="entry name" value="44.5 KD BACTERIOCHLOROPHYLL SYNTHASE SUBUNIT"/>
    <property type="match status" value="1"/>
</dbReference>
<feature type="transmembrane region" description="Helical" evidence="6">
    <location>
        <begin position="325"/>
        <end position="344"/>
    </location>
</feature>
<feature type="transmembrane region" description="Helical" evidence="6">
    <location>
        <begin position="139"/>
        <end position="163"/>
    </location>
</feature>
<keyword evidence="8" id="KW-1185">Reference proteome</keyword>
<feature type="transmembrane region" description="Helical" evidence="6">
    <location>
        <begin position="383"/>
        <end position="409"/>
    </location>
</feature>
<evidence type="ECO:0000256" key="4">
    <source>
        <dbReference type="ARBA" id="ARBA00022989"/>
    </source>
</evidence>
<proteinExistence type="inferred from homology"/>
<comment type="similarity">
    <text evidence="2">Belongs to the PucC family.</text>
</comment>
<feature type="transmembrane region" description="Helical" evidence="6">
    <location>
        <begin position="33"/>
        <end position="54"/>
    </location>
</feature>
<name>A0ABZ0PQP7_9PROT</name>
<evidence type="ECO:0000256" key="3">
    <source>
        <dbReference type="ARBA" id="ARBA00022692"/>
    </source>
</evidence>
<protein>
    <submittedName>
        <fullName evidence="7">BCD family MFS transporter</fullName>
    </submittedName>
</protein>
<feature type="transmembrane region" description="Helical" evidence="6">
    <location>
        <begin position="350"/>
        <end position="371"/>
    </location>
</feature>
<evidence type="ECO:0000313" key="8">
    <source>
        <dbReference type="Proteomes" id="UP001305521"/>
    </source>
</evidence>
<dbReference type="Pfam" id="PF03209">
    <property type="entry name" value="PUCC"/>
    <property type="match status" value="1"/>
</dbReference>
<dbReference type="PANTHER" id="PTHR23538">
    <property type="entry name" value="44.5 KD BACTERIOCHLOROPHYLL SYNTHASE SUBUNIT"/>
    <property type="match status" value="1"/>
</dbReference>
<sequence>MRGFSLAKQWMRLSPAMLPFADAATEELPLSRLLRLSLFQISVGMAAVLLIGTLNRVMIVELQVPAGLVAVMVALPLVFAPLRALIGFRSDNYASALGWRRVPYIWFGTIFQFSGFAMMPFALILLSGDTTGPMWAGQVAAAISFLLVGAGMHMVQTAGLALATDIAPPKVQAKVVALLSVMFLLGMLLASIVFGALLTPFSQIKLIQVIQGAAALTMVINFIAVWKQEPRVPNRNMDRTEEPSFIAAWRELRQTGPWGRRLLATGLGTFAFSAQDILLEPYGGQILGLSVGATTLLTALFASGGIVGFWLAAKRIGDGSDANRIAGFGAMFGTLGFAGVLLAAPLASTGLFACGVAVIGFGAGLFGHGTLTSCMQAAPADKIGLALGSWGAVQATAAGLAIATGGLLRDTLAGLATGGMLGDVLTGPAVGYGAVYLIEIALLFATLAVIGPLVRTPRRLDSPLGLSGPQTAT</sequence>
<evidence type="ECO:0000256" key="6">
    <source>
        <dbReference type="SAM" id="Phobius"/>
    </source>
</evidence>
<dbReference type="InterPro" id="IPR004896">
    <property type="entry name" value="PucC-rel"/>
</dbReference>
<gene>
    <name evidence="7" type="ORF">R9Z33_12170</name>
</gene>
<evidence type="ECO:0000256" key="2">
    <source>
        <dbReference type="ARBA" id="ARBA00008412"/>
    </source>
</evidence>
<keyword evidence="3 6" id="KW-0812">Transmembrane</keyword>
<feature type="transmembrane region" description="Helical" evidence="6">
    <location>
        <begin position="175"/>
        <end position="199"/>
    </location>
</feature>
<dbReference type="RefSeq" id="WP_318651560.1">
    <property type="nucleotide sequence ID" value="NZ_CP137852.1"/>
</dbReference>
<feature type="transmembrane region" description="Helical" evidence="6">
    <location>
        <begin position="429"/>
        <end position="454"/>
    </location>
</feature>
<evidence type="ECO:0000256" key="1">
    <source>
        <dbReference type="ARBA" id="ARBA00004141"/>
    </source>
</evidence>
<dbReference type="EMBL" id="CP137852">
    <property type="protein sequence ID" value="WPB87608.1"/>
    <property type="molecule type" value="Genomic_DNA"/>
</dbReference>